<dbReference type="EMBL" id="FOTF01000036">
    <property type="protein sequence ID" value="SFL64909.1"/>
    <property type="molecule type" value="Genomic_DNA"/>
</dbReference>
<dbReference type="Proteomes" id="UP000199550">
    <property type="component" value="Unassembled WGS sequence"/>
</dbReference>
<keyword evidence="1" id="KW-0812">Transmembrane</keyword>
<dbReference type="InterPro" id="IPR022472">
    <property type="entry name" value="VPLPA-CTERM"/>
</dbReference>
<evidence type="ECO:0000256" key="2">
    <source>
        <dbReference type="SAM" id="SignalP"/>
    </source>
</evidence>
<keyword evidence="1" id="KW-0472">Membrane</keyword>
<feature type="chain" id="PRO_5011699231" evidence="2">
    <location>
        <begin position="24"/>
        <end position="234"/>
    </location>
</feature>
<sequence length="234" mass="23426">MNILKHGICAFALAFAVAAPAGAATISFAQDNAPQTGALSFTNGSETVSVVASQVPTGGTALIASYAGTNGGLGVCTSYISVLGEGGCGTVFGGGDSYLLDGGPRNSSAKEAVYLDFGLATIDLTSITFNSVSDGDTFDIISDQVAQAAYTIAAGASQQVFTFTTPIRGSFFGIGALGRNDNFTILSMGYNIVNPGPVVPTVPLPATGLLLIGALVGIGALRRRRSSGFAAVPA</sequence>
<keyword evidence="1" id="KW-1133">Transmembrane helix</keyword>
<evidence type="ECO:0000313" key="4">
    <source>
        <dbReference type="Proteomes" id="UP000199550"/>
    </source>
</evidence>
<dbReference type="NCBIfam" id="TIGR03370">
    <property type="entry name" value="VPLPA-CTERM"/>
    <property type="match status" value="1"/>
</dbReference>
<feature type="transmembrane region" description="Helical" evidence="1">
    <location>
        <begin position="202"/>
        <end position="221"/>
    </location>
</feature>
<proteinExistence type="predicted"/>
<reference evidence="3 4" key="1">
    <citation type="submission" date="2016-10" db="EMBL/GenBank/DDBJ databases">
        <authorList>
            <person name="de Groot N.N."/>
        </authorList>
    </citation>
    <scope>NUCLEOTIDE SEQUENCE [LARGE SCALE GENOMIC DNA]</scope>
    <source>
        <strain evidence="3 4">DSM 16199</strain>
    </source>
</reference>
<evidence type="ECO:0000256" key="1">
    <source>
        <dbReference type="SAM" id="Phobius"/>
    </source>
</evidence>
<gene>
    <name evidence="3" type="ORF">SAMN04488004_13614</name>
</gene>
<keyword evidence="4" id="KW-1185">Reference proteome</keyword>
<evidence type="ECO:0000313" key="3">
    <source>
        <dbReference type="EMBL" id="SFL64909.1"/>
    </source>
</evidence>
<dbReference type="RefSeq" id="WP_090191825.1">
    <property type="nucleotide sequence ID" value="NZ_FOTF01000036.1"/>
</dbReference>
<organism evidence="3 4">
    <name type="scientific">Loktanella salsilacus</name>
    <dbReference type="NCBI Taxonomy" id="195913"/>
    <lineage>
        <taxon>Bacteria</taxon>
        <taxon>Pseudomonadati</taxon>
        <taxon>Pseudomonadota</taxon>
        <taxon>Alphaproteobacteria</taxon>
        <taxon>Rhodobacterales</taxon>
        <taxon>Roseobacteraceae</taxon>
        <taxon>Loktanella</taxon>
    </lineage>
</organism>
<feature type="signal peptide" evidence="2">
    <location>
        <begin position="1"/>
        <end position="23"/>
    </location>
</feature>
<protein>
    <submittedName>
        <fullName evidence="3">VPLPA-CTERM protein sorting domain-containing protein</fullName>
    </submittedName>
</protein>
<name>A0A1I4JEC1_9RHOB</name>
<accession>A0A1I4JEC1</accession>
<keyword evidence="2" id="KW-0732">Signal</keyword>
<dbReference type="OrthoDB" id="9971962at2"/>
<dbReference type="AlphaFoldDB" id="A0A1I4JEC1"/>